<name>A0A6G1III1_9PLEO</name>
<dbReference type="AlphaFoldDB" id="A0A6G1III1"/>
<dbReference type="InterPro" id="IPR021514">
    <property type="entry name" value="DUF3176"/>
</dbReference>
<organism evidence="2 3">
    <name type="scientific">Lentithecium fluviatile CBS 122367</name>
    <dbReference type="NCBI Taxonomy" id="1168545"/>
    <lineage>
        <taxon>Eukaryota</taxon>
        <taxon>Fungi</taxon>
        <taxon>Dikarya</taxon>
        <taxon>Ascomycota</taxon>
        <taxon>Pezizomycotina</taxon>
        <taxon>Dothideomycetes</taxon>
        <taxon>Pleosporomycetidae</taxon>
        <taxon>Pleosporales</taxon>
        <taxon>Massarineae</taxon>
        <taxon>Lentitheciaceae</taxon>
        <taxon>Lentithecium</taxon>
    </lineage>
</organism>
<keyword evidence="1" id="KW-0472">Membrane</keyword>
<feature type="transmembrane region" description="Helical" evidence="1">
    <location>
        <begin position="47"/>
        <end position="67"/>
    </location>
</feature>
<protein>
    <submittedName>
        <fullName evidence="2">Uncharacterized protein</fullName>
    </submittedName>
</protein>
<feature type="transmembrane region" description="Helical" evidence="1">
    <location>
        <begin position="7"/>
        <end position="27"/>
    </location>
</feature>
<keyword evidence="3" id="KW-1185">Reference proteome</keyword>
<dbReference type="Pfam" id="PF11374">
    <property type="entry name" value="DUF3176"/>
    <property type="match status" value="1"/>
</dbReference>
<dbReference type="EMBL" id="MU005615">
    <property type="protein sequence ID" value="KAF2678047.1"/>
    <property type="molecule type" value="Genomic_DNA"/>
</dbReference>
<reference evidence="2" key="1">
    <citation type="journal article" date="2020" name="Stud. Mycol.">
        <title>101 Dothideomycetes genomes: a test case for predicting lifestyles and emergence of pathogens.</title>
        <authorList>
            <person name="Haridas S."/>
            <person name="Albert R."/>
            <person name="Binder M."/>
            <person name="Bloem J."/>
            <person name="Labutti K."/>
            <person name="Salamov A."/>
            <person name="Andreopoulos B."/>
            <person name="Baker S."/>
            <person name="Barry K."/>
            <person name="Bills G."/>
            <person name="Bluhm B."/>
            <person name="Cannon C."/>
            <person name="Castanera R."/>
            <person name="Culley D."/>
            <person name="Daum C."/>
            <person name="Ezra D."/>
            <person name="Gonzalez J."/>
            <person name="Henrissat B."/>
            <person name="Kuo A."/>
            <person name="Liang C."/>
            <person name="Lipzen A."/>
            <person name="Lutzoni F."/>
            <person name="Magnuson J."/>
            <person name="Mondo S."/>
            <person name="Nolan M."/>
            <person name="Ohm R."/>
            <person name="Pangilinan J."/>
            <person name="Park H.-J."/>
            <person name="Ramirez L."/>
            <person name="Alfaro M."/>
            <person name="Sun H."/>
            <person name="Tritt A."/>
            <person name="Yoshinaga Y."/>
            <person name="Zwiers L.-H."/>
            <person name="Turgeon B."/>
            <person name="Goodwin S."/>
            <person name="Spatafora J."/>
            <person name="Crous P."/>
            <person name="Grigoriev I."/>
        </authorList>
    </citation>
    <scope>NUCLEOTIDE SEQUENCE</scope>
    <source>
        <strain evidence="2">CBS 122367</strain>
    </source>
</reference>
<proteinExistence type="predicted"/>
<evidence type="ECO:0000313" key="3">
    <source>
        <dbReference type="Proteomes" id="UP000799291"/>
    </source>
</evidence>
<evidence type="ECO:0000256" key="1">
    <source>
        <dbReference type="SAM" id="Phobius"/>
    </source>
</evidence>
<keyword evidence="1" id="KW-0812">Transmembrane</keyword>
<feature type="non-terminal residue" evidence="2">
    <location>
        <position position="211"/>
    </location>
</feature>
<dbReference type="PANTHER" id="PTHR35394">
    <property type="entry name" value="DUF3176 DOMAIN-CONTAINING PROTEIN"/>
    <property type="match status" value="1"/>
</dbReference>
<gene>
    <name evidence="2" type="ORF">K458DRAFT_248758</name>
</gene>
<dbReference type="PANTHER" id="PTHR35394:SF5">
    <property type="entry name" value="DUF3176 DOMAIN-CONTAINING PROTEIN"/>
    <property type="match status" value="1"/>
</dbReference>
<sequence length="211" mass="23299">RLFCISWSGLLCCGLVVATLIGIIVTIRSYDSKPLPQWPYGKSINTFIAAYVVLMKTAAGLVLAEGISRLKWTSLRKPRYLHNFAAHDEASRGPWGAILLICSNRGRDIPSLGAFITVMILLLEPFSQQIVRFYDCSQISTETVASIPRANVHYERELHVSAGTEIVPYSIRNAFHQGLFATLQPHLPISCPTGNCTFPVTYSSLAYCSSC</sequence>
<evidence type="ECO:0000313" key="2">
    <source>
        <dbReference type="EMBL" id="KAF2678047.1"/>
    </source>
</evidence>
<dbReference type="Proteomes" id="UP000799291">
    <property type="component" value="Unassembled WGS sequence"/>
</dbReference>
<accession>A0A6G1III1</accession>
<keyword evidence="1" id="KW-1133">Transmembrane helix</keyword>
<feature type="non-terminal residue" evidence="2">
    <location>
        <position position="1"/>
    </location>
</feature>
<dbReference type="OrthoDB" id="5376804at2759"/>